<dbReference type="FunFam" id="2.60.40.60:FF:000062">
    <property type="entry name" value="Calsyntenin 3"/>
    <property type="match status" value="1"/>
</dbReference>
<keyword evidence="4" id="KW-1185">Reference proteome</keyword>
<organism evidence="3 4">
    <name type="scientific">Lates japonicus</name>
    <name type="common">Japanese lates</name>
    <dbReference type="NCBI Taxonomy" id="270547"/>
    <lineage>
        <taxon>Eukaryota</taxon>
        <taxon>Metazoa</taxon>
        <taxon>Chordata</taxon>
        <taxon>Craniata</taxon>
        <taxon>Vertebrata</taxon>
        <taxon>Euteleostomi</taxon>
        <taxon>Actinopterygii</taxon>
        <taxon>Neopterygii</taxon>
        <taxon>Teleostei</taxon>
        <taxon>Neoteleostei</taxon>
        <taxon>Acanthomorphata</taxon>
        <taxon>Carangaria</taxon>
        <taxon>Carangaria incertae sedis</taxon>
        <taxon>Centropomidae</taxon>
        <taxon>Lates</taxon>
    </lineage>
</organism>
<dbReference type="GO" id="GO:0009986">
    <property type="term" value="C:cell surface"/>
    <property type="evidence" value="ECO:0007669"/>
    <property type="project" value="TreeGrafter"/>
</dbReference>
<evidence type="ECO:0000256" key="1">
    <source>
        <dbReference type="ARBA" id="ARBA00004370"/>
    </source>
</evidence>
<dbReference type="GO" id="GO:0045211">
    <property type="term" value="C:postsynaptic membrane"/>
    <property type="evidence" value="ECO:0007669"/>
    <property type="project" value="TreeGrafter"/>
</dbReference>
<evidence type="ECO:0000313" key="3">
    <source>
        <dbReference type="EMBL" id="GLD51133.1"/>
    </source>
</evidence>
<dbReference type="PANTHER" id="PTHR14139">
    <property type="entry name" value="CALSYNTENIN"/>
    <property type="match status" value="1"/>
</dbReference>
<name>A0AAD3MB45_LATJO</name>
<keyword evidence="2" id="KW-0472">Membrane</keyword>
<evidence type="ECO:0000313" key="4">
    <source>
        <dbReference type="Proteomes" id="UP001279410"/>
    </source>
</evidence>
<protein>
    <submittedName>
        <fullName evidence="3">Calsyntenin-2-like protein</fullName>
    </submittedName>
</protein>
<dbReference type="PANTHER" id="PTHR14139:SF6">
    <property type="entry name" value="CALSYNTENIN-2 ISOFORM X1-RELATED"/>
    <property type="match status" value="1"/>
</dbReference>
<dbReference type="EMBL" id="BRZM01000010">
    <property type="protein sequence ID" value="GLD51133.1"/>
    <property type="molecule type" value="Genomic_DNA"/>
</dbReference>
<accession>A0AAD3MB45</accession>
<sequence>MPRGEICAFKIYGQDAPFEAVVLNRTSGEGVLRASSPVDCESQKEYTFIIQAYDCGAGPSGADWKKSHK</sequence>
<comment type="subcellular location">
    <subcellularLocation>
        <location evidence="1">Membrane</location>
    </subcellularLocation>
</comment>
<reference evidence="3" key="1">
    <citation type="submission" date="2022-08" db="EMBL/GenBank/DDBJ databases">
        <title>Genome sequencing of akame (Lates japonicus).</title>
        <authorList>
            <person name="Hashiguchi Y."/>
            <person name="Takahashi H."/>
        </authorList>
    </citation>
    <scope>NUCLEOTIDE SEQUENCE</scope>
    <source>
        <strain evidence="3">Kochi</strain>
    </source>
</reference>
<dbReference type="GO" id="GO:0050806">
    <property type="term" value="P:positive regulation of synaptic transmission"/>
    <property type="evidence" value="ECO:0007669"/>
    <property type="project" value="TreeGrafter"/>
</dbReference>
<comment type="caution">
    <text evidence="3">The sequence shown here is derived from an EMBL/GenBank/DDBJ whole genome shotgun (WGS) entry which is preliminary data.</text>
</comment>
<evidence type="ECO:0000256" key="2">
    <source>
        <dbReference type="ARBA" id="ARBA00023136"/>
    </source>
</evidence>
<dbReference type="InterPro" id="IPR015919">
    <property type="entry name" value="Cadherin-like_sf"/>
</dbReference>
<proteinExistence type="predicted"/>
<dbReference type="AlphaFoldDB" id="A0AAD3MB45"/>
<dbReference type="GO" id="GO:0005509">
    <property type="term" value="F:calcium ion binding"/>
    <property type="evidence" value="ECO:0007669"/>
    <property type="project" value="InterPro"/>
</dbReference>
<dbReference type="SUPFAM" id="SSF49313">
    <property type="entry name" value="Cadherin-like"/>
    <property type="match status" value="1"/>
</dbReference>
<dbReference type="Proteomes" id="UP001279410">
    <property type="component" value="Unassembled WGS sequence"/>
</dbReference>
<dbReference type="CDD" id="cd11304">
    <property type="entry name" value="Cadherin_repeat"/>
    <property type="match status" value="1"/>
</dbReference>
<dbReference type="Gene3D" id="2.60.40.60">
    <property type="entry name" value="Cadherins"/>
    <property type="match status" value="1"/>
</dbReference>
<gene>
    <name evidence="3" type="ORF">AKAME5_000423100</name>
</gene>
<dbReference type="GO" id="GO:0051965">
    <property type="term" value="P:positive regulation of synapse assembly"/>
    <property type="evidence" value="ECO:0007669"/>
    <property type="project" value="TreeGrafter"/>
</dbReference>